<comment type="caution">
    <text evidence="1">The sequence shown here is derived from an EMBL/GenBank/DDBJ whole genome shotgun (WGS) entry which is preliminary data.</text>
</comment>
<name>A0A1Y2HUW1_9FUNG</name>
<keyword evidence="2" id="KW-1185">Reference proteome</keyword>
<evidence type="ECO:0000313" key="1">
    <source>
        <dbReference type="EMBL" id="ORZ38289.1"/>
    </source>
</evidence>
<proteinExistence type="predicted"/>
<dbReference type="AlphaFoldDB" id="A0A1Y2HUW1"/>
<reference evidence="1 2" key="1">
    <citation type="submission" date="2016-07" db="EMBL/GenBank/DDBJ databases">
        <title>Pervasive Adenine N6-methylation of Active Genes in Fungi.</title>
        <authorList>
            <consortium name="DOE Joint Genome Institute"/>
            <person name="Mondo S.J."/>
            <person name="Dannebaum R.O."/>
            <person name="Kuo R.C."/>
            <person name="Labutti K."/>
            <person name="Haridas S."/>
            <person name="Kuo A."/>
            <person name="Salamov A."/>
            <person name="Ahrendt S.R."/>
            <person name="Lipzen A."/>
            <person name="Sullivan W."/>
            <person name="Andreopoulos W.B."/>
            <person name="Clum A."/>
            <person name="Lindquist E."/>
            <person name="Daum C."/>
            <person name="Ramamoorthy G.K."/>
            <person name="Gryganskyi A."/>
            <person name="Culley D."/>
            <person name="Magnuson J.K."/>
            <person name="James T.Y."/>
            <person name="O'Malley M.A."/>
            <person name="Stajich J.E."/>
            <person name="Spatafora J.W."/>
            <person name="Visel A."/>
            <person name="Grigoriev I.V."/>
        </authorList>
    </citation>
    <scope>NUCLEOTIDE SEQUENCE [LARGE SCALE GENOMIC DNA]</scope>
    <source>
        <strain evidence="1 2">PL171</strain>
    </source>
</reference>
<protein>
    <submittedName>
        <fullName evidence="1">Uncharacterized protein</fullName>
    </submittedName>
</protein>
<sequence length="189" mass="20522">MAMLVEALTCSSPCRADQRAVEKQYCCAVPEASLNDSSGCNLSPKTDRIWVRRSATTRGFGLSSWHVSSAVAVGCGLRLRGHHDTGRYDRRASTCAVWSCVSMTIRTPHSFAGAQSPIWLTPDVVSAKIGVGVKDCTRTLRLVLFYACVILSYLAKQAPTYTNSPNPHTREQAGILYCTGRTRIASCSS</sequence>
<evidence type="ECO:0000313" key="2">
    <source>
        <dbReference type="Proteomes" id="UP000193411"/>
    </source>
</evidence>
<accession>A0A1Y2HUW1</accession>
<organism evidence="1 2">
    <name type="scientific">Catenaria anguillulae PL171</name>
    <dbReference type="NCBI Taxonomy" id="765915"/>
    <lineage>
        <taxon>Eukaryota</taxon>
        <taxon>Fungi</taxon>
        <taxon>Fungi incertae sedis</taxon>
        <taxon>Blastocladiomycota</taxon>
        <taxon>Blastocladiomycetes</taxon>
        <taxon>Blastocladiales</taxon>
        <taxon>Catenariaceae</taxon>
        <taxon>Catenaria</taxon>
    </lineage>
</organism>
<dbReference type="Proteomes" id="UP000193411">
    <property type="component" value="Unassembled WGS sequence"/>
</dbReference>
<gene>
    <name evidence="1" type="ORF">BCR44DRAFT_310067</name>
</gene>
<dbReference type="EMBL" id="MCFL01000009">
    <property type="protein sequence ID" value="ORZ38289.1"/>
    <property type="molecule type" value="Genomic_DNA"/>
</dbReference>